<dbReference type="Proteomes" id="UP001358586">
    <property type="component" value="Chromosome 3"/>
</dbReference>
<sequence>MLYDKFNILGELEDLDIAEEDMELFEGPSWISERGGKVLVNVDSFGAVGDGVSDDTEAFRKAWNTSCSTSKSVLLVPPGRRYLVNATRFKGPCEERLVVQIDGTIVAPDEPNDWDANLPRNWLVFSKLEGVVFQGNGVIDGSGSKWWASSCKKNKSNPCRGAPTALTIDSSSSIKVKGLTIQNSQQMNFVISRCESVRVSEVQVSCPGDSPNTDGIHITGSTNVVLQDSKIGTGDDCISIVNASSGIKMKRIYCGPGHGVSIGSLGKDNSTAVVTKVVLDTALLRETTNGVRIKTWQGGSGYVRGVRFENVRMEDVANPIIIDQFYCDSPKTCQNQTSAVQISQIMYRNISGTTKSKEAMKFACSDTTPCSNIVLSNINLEKKDGTAETYCNSAQGFGYGIVHPSADCLKVPPSTPSPHGRYGYDQQSTVFNVLDFGAKGDGKSDDTKAFQDTWAAACKVEASTVVVPAEFVFLVGPISFSGPYCQANIVFQLHGTIIAPTDARPWGKGLLQWLEFTKLKGIAIQGKGIIDGRGSGWWQDAPYEDPYDDERKLIIPLNSTVQERPPMPVRNELSGKMPSIKPTALRFYGSFNVTVTGITIQNSPQCHLKFDNCMGVVVHDITVSSPGDSPNTDGIHLQNSNDVLIHSSDLACGDDCVSIQTGCSNVYIHNVNCGPGHGISIGSLGRDNSKACVSNITVRDIVMHNTMNGVRIKTWQGGSGSVQGVLFSNIQVSEVQLPIVIDQFYCDKRKCSNETAAVALSGITYEKIRGTYTVKPVHFACSDSLPCIGVTLSAIELKPVQERYHLYDPFCWQTFGELTTPTVPPISCLQIGKPTNNRVQSDHDVC</sequence>
<dbReference type="PANTHER" id="PTHR31375">
    <property type="match status" value="1"/>
</dbReference>
<reference evidence="10 11" key="1">
    <citation type="submission" date="2023-03" db="EMBL/GenBank/DDBJ databases">
        <title>WGS of Gossypium arboreum.</title>
        <authorList>
            <person name="Yu D."/>
        </authorList>
    </citation>
    <scope>NUCLEOTIDE SEQUENCE [LARGE SCALE GENOMIC DNA]</scope>
    <source>
        <tissue evidence="10">Leaf</tissue>
    </source>
</reference>
<dbReference type="SMART" id="SM00710">
    <property type="entry name" value="PbH1"/>
    <property type="match status" value="8"/>
</dbReference>
<dbReference type="InterPro" id="IPR006626">
    <property type="entry name" value="PbH1"/>
</dbReference>
<dbReference type="PROSITE" id="PS00502">
    <property type="entry name" value="POLYGALACTURONASE"/>
    <property type="match status" value="2"/>
</dbReference>
<keyword evidence="6 9" id="KW-0326">Glycosidase</keyword>
<dbReference type="SUPFAM" id="SSF51126">
    <property type="entry name" value="Pectin lyase-like"/>
    <property type="match status" value="2"/>
</dbReference>
<organism evidence="10 11">
    <name type="scientific">Gossypium arboreum</name>
    <name type="common">Tree cotton</name>
    <name type="synonym">Gossypium nanking</name>
    <dbReference type="NCBI Taxonomy" id="29729"/>
    <lineage>
        <taxon>Eukaryota</taxon>
        <taxon>Viridiplantae</taxon>
        <taxon>Streptophyta</taxon>
        <taxon>Embryophyta</taxon>
        <taxon>Tracheophyta</taxon>
        <taxon>Spermatophyta</taxon>
        <taxon>Magnoliopsida</taxon>
        <taxon>eudicotyledons</taxon>
        <taxon>Gunneridae</taxon>
        <taxon>Pentapetalae</taxon>
        <taxon>rosids</taxon>
        <taxon>malvids</taxon>
        <taxon>Malvales</taxon>
        <taxon>Malvaceae</taxon>
        <taxon>Malvoideae</taxon>
        <taxon>Gossypium</taxon>
    </lineage>
</organism>
<evidence type="ECO:0000256" key="7">
    <source>
        <dbReference type="ARBA" id="ARBA00023316"/>
    </source>
</evidence>
<dbReference type="InterPro" id="IPR011050">
    <property type="entry name" value="Pectin_lyase_fold/virulence"/>
</dbReference>
<feature type="active site" evidence="8">
    <location>
        <position position="258"/>
    </location>
</feature>
<dbReference type="InterPro" id="IPR012334">
    <property type="entry name" value="Pectin_lyas_fold"/>
</dbReference>
<keyword evidence="4" id="KW-0964">Secreted</keyword>
<proteinExistence type="inferred from homology"/>
<evidence type="ECO:0000256" key="2">
    <source>
        <dbReference type="ARBA" id="ARBA00008834"/>
    </source>
</evidence>
<comment type="similarity">
    <text evidence="2 9">Belongs to the glycosyl hydrolase 28 family.</text>
</comment>
<evidence type="ECO:0000313" key="10">
    <source>
        <dbReference type="EMBL" id="KAK5838729.1"/>
    </source>
</evidence>
<evidence type="ECO:0000256" key="3">
    <source>
        <dbReference type="ARBA" id="ARBA00022512"/>
    </source>
</evidence>
<dbReference type="Gene3D" id="2.160.20.10">
    <property type="entry name" value="Single-stranded right-handed beta-helix, Pectin lyase-like"/>
    <property type="match status" value="2"/>
</dbReference>
<evidence type="ECO:0000313" key="11">
    <source>
        <dbReference type="Proteomes" id="UP001358586"/>
    </source>
</evidence>
<dbReference type="EMBL" id="JARKNE010000003">
    <property type="protein sequence ID" value="KAK5838729.1"/>
    <property type="molecule type" value="Genomic_DNA"/>
</dbReference>
<evidence type="ECO:0000256" key="1">
    <source>
        <dbReference type="ARBA" id="ARBA00004191"/>
    </source>
</evidence>
<keyword evidence="11" id="KW-1185">Reference proteome</keyword>
<evidence type="ECO:0000256" key="6">
    <source>
        <dbReference type="ARBA" id="ARBA00023295"/>
    </source>
</evidence>
<evidence type="ECO:0000256" key="4">
    <source>
        <dbReference type="ARBA" id="ARBA00022525"/>
    </source>
</evidence>
<evidence type="ECO:0000256" key="5">
    <source>
        <dbReference type="ARBA" id="ARBA00022801"/>
    </source>
</evidence>
<keyword evidence="7" id="KW-0961">Cell wall biogenesis/degradation</keyword>
<evidence type="ECO:0000256" key="8">
    <source>
        <dbReference type="PROSITE-ProRule" id="PRU10052"/>
    </source>
</evidence>
<feature type="active site" evidence="8">
    <location>
        <position position="677"/>
    </location>
</feature>
<keyword evidence="5 9" id="KW-0378">Hydrolase</keyword>
<dbReference type="InterPro" id="IPR000743">
    <property type="entry name" value="Glyco_hydro_28"/>
</dbReference>
<name>A0ABR0QI85_GOSAR</name>
<protein>
    <recommendedName>
        <fullName evidence="12">Polygalacturonase At1g48100-like</fullName>
    </recommendedName>
</protein>
<gene>
    <name evidence="10" type="ORF">PVK06_007466</name>
</gene>
<comment type="subcellular location">
    <subcellularLocation>
        <location evidence="1">Secreted</location>
        <location evidence="1">Cell wall</location>
    </subcellularLocation>
</comment>
<evidence type="ECO:0000256" key="9">
    <source>
        <dbReference type="RuleBase" id="RU361169"/>
    </source>
</evidence>
<evidence type="ECO:0008006" key="12">
    <source>
        <dbReference type="Google" id="ProtNLM"/>
    </source>
</evidence>
<keyword evidence="3" id="KW-0134">Cell wall</keyword>
<comment type="caution">
    <text evidence="10">The sequence shown here is derived from an EMBL/GenBank/DDBJ whole genome shotgun (WGS) entry which is preliminary data.</text>
</comment>
<dbReference type="Pfam" id="PF00295">
    <property type="entry name" value="Glyco_hydro_28"/>
    <property type="match status" value="3"/>
</dbReference>
<accession>A0ABR0QI85</accession>